<evidence type="ECO:0000313" key="3">
    <source>
        <dbReference type="Proteomes" id="UP000030512"/>
    </source>
</evidence>
<dbReference type="AlphaFoldDB" id="A0A126T8C8"/>
<accession>A0A126T8C8</accession>
<dbReference type="EMBL" id="CP014476">
    <property type="protein sequence ID" value="AMK78345.1"/>
    <property type="molecule type" value="Genomic_DNA"/>
</dbReference>
<evidence type="ECO:0008006" key="4">
    <source>
        <dbReference type="Google" id="ProtNLM"/>
    </source>
</evidence>
<evidence type="ECO:0000313" key="2">
    <source>
        <dbReference type="EMBL" id="AMK78345.1"/>
    </source>
</evidence>
<evidence type="ECO:0000256" key="1">
    <source>
        <dbReference type="SAM" id="SignalP"/>
    </source>
</evidence>
<sequence>MANKKQLMALALSGLIGAVQAGEKEELLKLRNTTTNLIKQLVKQGVITDKAANEMIKQAEVEAGQQVAEAKAAGAKETVPADEVRVAYVPDFVKDEIRQQVRSELREEVVGDVMQKAKNEQWGLPNALPEWTRKFKLSGDLRLREQSEYFPADNTQFVYENFQAINDRGGTTAAAANSEQFVDVNKDRHRLRERLRLGIDANVAEGLDAGVRLATGNIRNPTSTNQTLGNYGDRYEFRLDRAFLKYDLKDDSKFNWLSLAGGRIANPFFTGGSELVWDEDLSFEGAAATVRHRFGGSGSLDDIGNNGPTVYATLGAFPLQETALSTKDKWLFGGQAGVDWGFANQDNLKIGVGYFDYRNTQVRPNTNVAGNYACNLNNADNNFSRPDFMQLGNTLTTICRDAADTTLKGLVGLASDYNIVNINAVYDMAIFSPVHLKLSADVAKNIGFSLRDIRSRYGNPGYLSWFSNGYGDPNKAQTTAWQVRADLGWTKIDVPGNWSVFTMYKHLERDAVLDAYTDSDFHLGGTNVKGWVIGGNYGLMKNVWLTGRWLSGDVINGPRYGVDMLQIDVNTRF</sequence>
<name>A0A126T8C8_9GAMM</name>
<keyword evidence="1" id="KW-0732">Signal</keyword>
<dbReference type="SUPFAM" id="SSF56935">
    <property type="entry name" value="Porins"/>
    <property type="match status" value="1"/>
</dbReference>
<protein>
    <recommendedName>
        <fullName evidence="4">Outer membrane receptor for ferric coprogen and ferric-rhodotorulic acid</fullName>
    </recommendedName>
</protein>
<dbReference type="Pfam" id="PF16930">
    <property type="entry name" value="Porin_5"/>
    <property type="match status" value="1"/>
</dbReference>
<organism evidence="2 3">
    <name type="scientific">Methylomonas denitrificans</name>
    <dbReference type="NCBI Taxonomy" id="1538553"/>
    <lineage>
        <taxon>Bacteria</taxon>
        <taxon>Pseudomonadati</taxon>
        <taxon>Pseudomonadota</taxon>
        <taxon>Gammaproteobacteria</taxon>
        <taxon>Methylococcales</taxon>
        <taxon>Methylococcaceae</taxon>
        <taxon>Methylomonas</taxon>
    </lineage>
</organism>
<keyword evidence="3" id="KW-1185">Reference proteome</keyword>
<dbReference type="KEGG" id="mdn:JT25_017935"/>
<dbReference type="OrthoDB" id="5372286at2"/>
<gene>
    <name evidence="2" type="ORF">JT25_017935</name>
</gene>
<dbReference type="RefSeq" id="WP_036276648.1">
    <property type="nucleotide sequence ID" value="NZ_CP014476.1"/>
</dbReference>
<dbReference type="STRING" id="1538553.JT25_017935"/>
<proteinExistence type="predicted"/>
<dbReference type="Proteomes" id="UP000030512">
    <property type="component" value="Chromosome"/>
</dbReference>
<dbReference type="InterPro" id="IPR032638">
    <property type="entry name" value="Porin_5"/>
</dbReference>
<feature type="chain" id="PRO_5007797824" description="Outer membrane receptor for ferric coprogen and ferric-rhodotorulic acid" evidence="1">
    <location>
        <begin position="22"/>
        <end position="573"/>
    </location>
</feature>
<reference evidence="2 3" key="1">
    <citation type="journal article" date="2015" name="Environ. Microbiol.">
        <title>Methane oxidation coupled to nitrate reduction under hypoxia by the Gammaproteobacterium Methylomonas denitrificans, sp. nov. type strain FJG1.</title>
        <authorList>
            <person name="Kits K.D."/>
            <person name="Klotz M.G."/>
            <person name="Stein L.Y."/>
        </authorList>
    </citation>
    <scope>NUCLEOTIDE SEQUENCE [LARGE SCALE GENOMIC DNA]</scope>
    <source>
        <strain evidence="2 3">FJG1</strain>
    </source>
</reference>
<feature type="signal peptide" evidence="1">
    <location>
        <begin position="1"/>
        <end position="21"/>
    </location>
</feature>